<feature type="domain" description="C3H1-type" evidence="6">
    <location>
        <begin position="918"/>
        <end position="942"/>
    </location>
</feature>
<dbReference type="SUPFAM" id="SSF90229">
    <property type="entry name" value="CCCH zinc finger"/>
    <property type="match status" value="1"/>
</dbReference>
<organism evidence="7 8">
    <name type="scientific">Vanrija pseudolonga</name>
    <dbReference type="NCBI Taxonomy" id="143232"/>
    <lineage>
        <taxon>Eukaryota</taxon>
        <taxon>Fungi</taxon>
        <taxon>Dikarya</taxon>
        <taxon>Basidiomycota</taxon>
        <taxon>Agaricomycotina</taxon>
        <taxon>Tremellomycetes</taxon>
        <taxon>Trichosporonales</taxon>
        <taxon>Trichosporonaceae</taxon>
        <taxon>Vanrija</taxon>
    </lineage>
</organism>
<name>A0AAF0YB30_9TREE</name>
<feature type="region of interest" description="Disordered" evidence="5">
    <location>
        <begin position="300"/>
        <end position="333"/>
    </location>
</feature>
<keyword evidence="1 4" id="KW-0479">Metal-binding</keyword>
<feature type="compositionally biased region" description="Low complexity" evidence="5">
    <location>
        <begin position="554"/>
        <end position="570"/>
    </location>
</feature>
<dbReference type="InterPro" id="IPR000571">
    <property type="entry name" value="Znf_CCCH"/>
</dbReference>
<dbReference type="EMBL" id="CP086716">
    <property type="protein sequence ID" value="WOO80363.1"/>
    <property type="molecule type" value="Genomic_DNA"/>
</dbReference>
<dbReference type="AlphaFoldDB" id="A0AAF0YB30"/>
<protein>
    <recommendedName>
        <fullName evidence="6">C3H1-type domain-containing protein</fullName>
    </recommendedName>
</protein>
<keyword evidence="3 4" id="KW-0862">Zinc</keyword>
<feature type="compositionally biased region" description="Polar residues" evidence="5">
    <location>
        <begin position="215"/>
        <end position="230"/>
    </location>
</feature>
<evidence type="ECO:0000256" key="3">
    <source>
        <dbReference type="ARBA" id="ARBA00022833"/>
    </source>
</evidence>
<evidence type="ECO:0000256" key="2">
    <source>
        <dbReference type="ARBA" id="ARBA00022771"/>
    </source>
</evidence>
<feature type="region of interest" description="Disordered" evidence="5">
    <location>
        <begin position="608"/>
        <end position="643"/>
    </location>
</feature>
<evidence type="ECO:0000313" key="7">
    <source>
        <dbReference type="EMBL" id="WOO80363.1"/>
    </source>
</evidence>
<gene>
    <name evidence="7" type="ORF">LOC62_03G003880</name>
</gene>
<keyword evidence="8" id="KW-1185">Reference proteome</keyword>
<dbReference type="Pfam" id="PF00642">
    <property type="entry name" value="zf-CCCH"/>
    <property type="match status" value="1"/>
</dbReference>
<dbReference type="Proteomes" id="UP000827549">
    <property type="component" value="Chromosome 3"/>
</dbReference>
<feature type="zinc finger region" description="C3H1-type" evidence="4">
    <location>
        <begin position="918"/>
        <end position="942"/>
    </location>
</feature>
<evidence type="ECO:0000259" key="6">
    <source>
        <dbReference type="PROSITE" id="PS50103"/>
    </source>
</evidence>
<feature type="region of interest" description="Disordered" evidence="5">
    <location>
        <begin position="834"/>
        <end position="866"/>
    </location>
</feature>
<feature type="compositionally biased region" description="Low complexity" evidence="5">
    <location>
        <begin position="622"/>
        <end position="631"/>
    </location>
</feature>
<keyword evidence="2 4" id="KW-0863">Zinc-finger</keyword>
<feature type="compositionally biased region" description="Basic and acidic residues" evidence="5">
    <location>
        <begin position="304"/>
        <end position="313"/>
    </location>
</feature>
<feature type="region of interest" description="Disordered" evidence="5">
    <location>
        <begin position="215"/>
        <end position="252"/>
    </location>
</feature>
<evidence type="ECO:0000313" key="8">
    <source>
        <dbReference type="Proteomes" id="UP000827549"/>
    </source>
</evidence>
<evidence type="ECO:0000256" key="4">
    <source>
        <dbReference type="PROSITE-ProRule" id="PRU00723"/>
    </source>
</evidence>
<proteinExistence type="predicted"/>
<feature type="region of interest" description="Disordered" evidence="5">
    <location>
        <begin position="497"/>
        <end position="585"/>
    </location>
</feature>
<reference evidence="7" key="1">
    <citation type="submission" date="2023-10" db="EMBL/GenBank/DDBJ databases">
        <authorList>
            <person name="Noh H."/>
        </authorList>
    </citation>
    <scope>NUCLEOTIDE SEQUENCE</scope>
    <source>
        <strain evidence="7">DUCC4014</strain>
    </source>
</reference>
<feature type="compositionally biased region" description="Low complexity" evidence="5">
    <location>
        <begin position="847"/>
        <end position="865"/>
    </location>
</feature>
<dbReference type="InterPro" id="IPR036855">
    <property type="entry name" value="Znf_CCCH_sf"/>
</dbReference>
<feature type="compositionally biased region" description="Low complexity" evidence="5">
    <location>
        <begin position="324"/>
        <end position="333"/>
    </location>
</feature>
<sequence length="942" mass="102320">MDAWVALQKYATSNEQLAWLQREFLAHPPLPQQTVQDWLQWRSRVAEGMTELEALSTVLNQTQHPASFPASLAASQSPPPIQQPQPQVYLQPVQPQLLLQPVHQLPQAQQFNQFDLSTFGTAGLLQQQQQQVYPAYVNMNQVRPMNIQQHPGPSVHAYAQPTPPARPVQSFIAPGLIQQAQQLQPLSAPSSHLLPPPTSMASQIPATVLPTPVQQPFTTQGPSAQTSAQPSFKAPPAHLRRPTPPVIRPPQQLVPTAIPQTGTKRQRPAVARRRIMHSPLPPFKDTWIVPVGYDMAKGAAAAARRPDSSRMDDEPLPVDKPARAARSSTPPASRLSAAHVEVLKAVRKEQLHQNKPFQLFRYLRSKPGTDGGKLKPEFVPNATQLADILKKLDEASGSYLRLMADDKRYTEVIQIWMKQMLKNPQEWEPAIIPLFRILQRTDMPVNYILDLKIGKLAVWIGEKCKEAKLPNASQIQVEVEKYKKYCADTLLPKNREILSDSDSSGSDEPVKKKRKAEDVKPTVKPAGASSSSTKPAAKPAARSGAKPASSNTDMSFFVGGSSASSSMTATKPKPKPLPDFKRTPVQPVAPVGGASGGSLLASTMKMLGKKEESPPLRMDSRPNPAAQPAAPRVDPNKPKPNKKGHLVRWVDLVASPPPDRPLEAIRPFTQEPHELEPAPWQEEGELHGMSAHDLDKQEGRAMHIHDALEEVVEWNEPSPYLAPDQLRGPVATLEVDAQDERERPIMAVSYPAGATPPTPDEASVRLVKDGDSTVSRVLDKTLYTPAPPAPAPAAPVSNVQDLLRNLGGVISQVAQPAASSSSYGYDQYGAHQGYGAGSSSHDQRSWQQQQPAAAAPTANRWNNNGAGSGYNAGAGNNYGGASGSNYANNSNYGENRTSGFGRGGYGGNRGGAGAGGLNYRKRPCKYYQDGFCKAGNSCTFLH</sequence>
<feature type="compositionally biased region" description="Basic and acidic residues" evidence="5">
    <location>
        <begin position="608"/>
        <end position="620"/>
    </location>
</feature>
<dbReference type="RefSeq" id="XP_062626395.1">
    <property type="nucleotide sequence ID" value="XM_062770411.1"/>
</dbReference>
<feature type="compositionally biased region" description="Low complexity" evidence="5">
    <location>
        <begin position="524"/>
        <end position="543"/>
    </location>
</feature>
<evidence type="ECO:0000256" key="5">
    <source>
        <dbReference type="SAM" id="MobiDB-lite"/>
    </source>
</evidence>
<evidence type="ECO:0000256" key="1">
    <source>
        <dbReference type="ARBA" id="ARBA00022723"/>
    </source>
</evidence>
<dbReference type="GeneID" id="87807121"/>
<accession>A0AAF0YB30</accession>
<dbReference type="PROSITE" id="PS50103">
    <property type="entry name" value="ZF_C3H1"/>
    <property type="match status" value="1"/>
</dbReference>
<dbReference type="GO" id="GO:0008270">
    <property type="term" value="F:zinc ion binding"/>
    <property type="evidence" value="ECO:0007669"/>
    <property type="project" value="UniProtKB-KW"/>
</dbReference>